<keyword evidence="5" id="KW-0479">Metal-binding</keyword>
<evidence type="ECO:0000256" key="3">
    <source>
        <dbReference type="ARBA" id="ARBA00008766"/>
    </source>
</evidence>
<dbReference type="EMBL" id="AZTB01000002">
    <property type="protein sequence ID" value="KGG81330.1"/>
    <property type="molecule type" value="Genomic_DNA"/>
</dbReference>
<evidence type="ECO:0000256" key="7">
    <source>
        <dbReference type="ARBA" id="ARBA00023211"/>
    </source>
</evidence>
<comment type="caution">
    <text evidence="9">The sequence shown here is derived from an EMBL/GenBank/DDBJ whole genome shotgun (WGS) entry which is preliminary data.</text>
</comment>
<evidence type="ECO:0000256" key="6">
    <source>
        <dbReference type="ARBA" id="ARBA00022801"/>
    </source>
</evidence>
<dbReference type="Proteomes" id="UP000029622">
    <property type="component" value="Unassembled WGS sequence"/>
</dbReference>
<dbReference type="InterPro" id="IPR036005">
    <property type="entry name" value="Creatinase/aminopeptidase-like"/>
</dbReference>
<name>A0A096BJE7_9FIRM</name>
<dbReference type="EC" id="3.4.11.9" evidence="4"/>
<dbReference type="InterPro" id="IPR007865">
    <property type="entry name" value="Aminopep_P_N"/>
</dbReference>
<evidence type="ECO:0000313" key="10">
    <source>
        <dbReference type="Proteomes" id="UP000029622"/>
    </source>
</evidence>
<dbReference type="Pfam" id="PF05195">
    <property type="entry name" value="AMP_N"/>
    <property type="match status" value="1"/>
</dbReference>
<sequence length="414" mass="48291">MKQSFFVDNRKKLMDMVENGSIVILFSGNAPYRSADQKYPYTPNRNFYYLTGLERENFILFMFKKNDKVEEMLFIENSNPKLEKWIGKKMTKGEAEEISGVKNIQFKEEFQEFLAMNVVVNNIDTIYLDLERREWNSNINPAIIFANEIRERYPYINIKNIYKDICNLRTIKQEEEIERIKKAINITKEGLENVMKNLKPNMMEYQAEAYFDFTVKSLGIKNLAFKTIAASGVNGTILHYEQNNCKIADNSLILFDLGVEYENYCSDISRTYPVNGKFTERQKQIYNIVLKAQLETIRAIRPGMPIKKLNEITKDVLIRECKKIGLINEDSEITKYYYHGVSHYLGLDTHDVGSYERKLEPGMVLTVEPGLYIEEEGIGIRIEDDVLVTEDGCEVLSKDIIKTVEEIEEFMKNK</sequence>
<dbReference type="GO" id="GO:0030145">
    <property type="term" value="F:manganese ion binding"/>
    <property type="evidence" value="ECO:0007669"/>
    <property type="project" value="InterPro"/>
</dbReference>
<comment type="catalytic activity">
    <reaction evidence="1">
        <text>Release of any N-terminal amino acid, including proline, that is linked to proline, even from a dipeptide or tripeptide.</text>
        <dbReference type="EC" id="3.4.11.9"/>
    </reaction>
</comment>
<dbReference type="GO" id="GO:0006508">
    <property type="term" value="P:proteolysis"/>
    <property type="evidence" value="ECO:0007669"/>
    <property type="project" value="TreeGrafter"/>
</dbReference>
<protein>
    <recommendedName>
        <fullName evidence="4">Xaa-Pro aminopeptidase</fullName>
        <ecNumber evidence="4">3.4.11.9</ecNumber>
    </recommendedName>
</protein>
<dbReference type="PANTHER" id="PTHR43226">
    <property type="entry name" value="XAA-PRO AMINOPEPTIDASE 3"/>
    <property type="match status" value="1"/>
</dbReference>
<reference evidence="9 10" key="1">
    <citation type="submission" date="2013-12" db="EMBL/GenBank/DDBJ databases">
        <title>Draft genome sequence of Caloranaerobacter sp. H53214.</title>
        <authorList>
            <person name="Jiang L.J."/>
            <person name="Shao Z.Z."/>
            <person name="Long M.N."/>
        </authorList>
    </citation>
    <scope>NUCLEOTIDE SEQUENCE [LARGE SCALE GENOMIC DNA]</scope>
    <source>
        <strain evidence="9 10">H53214</strain>
    </source>
</reference>
<gene>
    <name evidence="9" type="ORF">Y919_00825</name>
</gene>
<dbReference type="Gene3D" id="3.40.350.10">
    <property type="entry name" value="Creatinase/prolidase N-terminal domain"/>
    <property type="match status" value="1"/>
</dbReference>
<dbReference type="PANTHER" id="PTHR43226:SF4">
    <property type="entry name" value="XAA-PRO AMINOPEPTIDASE 3"/>
    <property type="match status" value="1"/>
</dbReference>
<dbReference type="GO" id="GO:0070006">
    <property type="term" value="F:metalloaminopeptidase activity"/>
    <property type="evidence" value="ECO:0007669"/>
    <property type="project" value="InterPro"/>
</dbReference>
<evidence type="ECO:0000259" key="8">
    <source>
        <dbReference type="SMART" id="SM01011"/>
    </source>
</evidence>
<comment type="cofactor">
    <cofactor evidence="2">
        <name>Mn(2+)</name>
        <dbReference type="ChEBI" id="CHEBI:29035"/>
    </cofactor>
</comment>
<dbReference type="InterPro" id="IPR029149">
    <property type="entry name" value="Creatin/AminoP/Spt16_N"/>
</dbReference>
<evidence type="ECO:0000256" key="5">
    <source>
        <dbReference type="ARBA" id="ARBA00022723"/>
    </source>
</evidence>
<dbReference type="SUPFAM" id="SSF53092">
    <property type="entry name" value="Creatinase/prolidase N-terminal domain"/>
    <property type="match status" value="1"/>
</dbReference>
<organism evidence="9 10">
    <name type="scientific">Caloranaerobacter azorensis H53214</name>
    <dbReference type="NCBI Taxonomy" id="1156417"/>
    <lineage>
        <taxon>Bacteria</taxon>
        <taxon>Bacillati</taxon>
        <taxon>Bacillota</taxon>
        <taxon>Tissierellia</taxon>
        <taxon>Tissierellales</taxon>
        <taxon>Thermohalobacteraceae</taxon>
        <taxon>Caloranaerobacter</taxon>
    </lineage>
</organism>
<accession>A0A096BJE7</accession>
<feature type="domain" description="Aminopeptidase P N-terminal" evidence="8">
    <location>
        <begin position="1"/>
        <end position="137"/>
    </location>
</feature>
<dbReference type="RefSeq" id="WP_035161417.1">
    <property type="nucleotide sequence ID" value="NZ_AZTB01000002.1"/>
</dbReference>
<dbReference type="SUPFAM" id="SSF55920">
    <property type="entry name" value="Creatinase/aminopeptidase"/>
    <property type="match status" value="1"/>
</dbReference>
<evidence type="ECO:0000256" key="1">
    <source>
        <dbReference type="ARBA" id="ARBA00001424"/>
    </source>
</evidence>
<keyword evidence="6" id="KW-0378">Hydrolase</keyword>
<dbReference type="STRING" id="1156417.Y919_00825"/>
<dbReference type="CDD" id="cd01087">
    <property type="entry name" value="Prolidase"/>
    <property type="match status" value="1"/>
</dbReference>
<dbReference type="AlphaFoldDB" id="A0A096BJE7"/>
<proteinExistence type="inferred from homology"/>
<dbReference type="GO" id="GO:0005829">
    <property type="term" value="C:cytosol"/>
    <property type="evidence" value="ECO:0007669"/>
    <property type="project" value="TreeGrafter"/>
</dbReference>
<evidence type="ECO:0000256" key="2">
    <source>
        <dbReference type="ARBA" id="ARBA00001936"/>
    </source>
</evidence>
<keyword evidence="7" id="KW-0464">Manganese</keyword>
<comment type="similarity">
    <text evidence="3">Belongs to the peptidase M24B family.</text>
</comment>
<dbReference type="InterPro" id="IPR000994">
    <property type="entry name" value="Pept_M24"/>
</dbReference>
<dbReference type="SMART" id="SM01011">
    <property type="entry name" value="AMP_N"/>
    <property type="match status" value="1"/>
</dbReference>
<evidence type="ECO:0000313" key="9">
    <source>
        <dbReference type="EMBL" id="KGG81330.1"/>
    </source>
</evidence>
<evidence type="ECO:0000256" key="4">
    <source>
        <dbReference type="ARBA" id="ARBA00012574"/>
    </source>
</evidence>
<dbReference type="Pfam" id="PF00557">
    <property type="entry name" value="Peptidase_M24"/>
    <property type="match status" value="1"/>
</dbReference>
<dbReference type="InterPro" id="IPR052433">
    <property type="entry name" value="X-Pro_dipept-like"/>
</dbReference>
<dbReference type="Gene3D" id="3.90.230.10">
    <property type="entry name" value="Creatinase/methionine aminopeptidase superfamily"/>
    <property type="match status" value="1"/>
</dbReference>